<dbReference type="EMBL" id="JBHTMP010000020">
    <property type="protein sequence ID" value="MFD1322370.1"/>
    <property type="molecule type" value="Genomic_DNA"/>
</dbReference>
<feature type="transmembrane region" description="Helical" evidence="8">
    <location>
        <begin position="378"/>
        <end position="397"/>
    </location>
</feature>
<dbReference type="RefSeq" id="WP_377571285.1">
    <property type="nucleotide sequence ID" value="NZ_JBHTMP010000020.1"/>
</dbReference>
<dbReference type="CDD" id="cd17329">
    <property type="entry name" value="MFS_MdtH_MDR_like"/>
    <property type="match status" value="1"/>
</dbReference>
<feature type="transmembrane region" description="Helical" evidence="8">
    <location>
        <begin position="88"/>
        <end position="119"/>
    </location>
</feature>
<feature type="transmembrane region" description="Helical" evidence="8">
    <location>
        <begin position="225"/>
        <end position="248"/>
    </location>
</feature>
<dbReference type="PROSITE" id="PS00216">
    <property type="entry name" value="SUGAR_TRANSPORT_1"/>
    <property type="match status" value="1"/>
</dbReference>
<dbReference type="InterPro" id="IPR020846">
    <property type="entry name" value="MFS_dom"/>
</dbReference>
<name>A0ABW3YFZ2_9ACTN</name>
<protein>
    <submittedName>
        <fullName evidence="10">MFS transporter</fullName>
    </submittedName>
</protein>
<keyword evidence="3" id="KW-1003">Cell membrane</keyword>
<evidence type="ECO:0000259" key="9">
    <source>
        <dbReference type="PROSITE" id="PS50850"/>
    </source>
</evidence>
<comment type="subcellular location">
    <subcellularLocation>
        <location evidence="1">Cell membrane</location>
        <topology evidence="1">Multi-pass membrane protein</topology>
    </subcellularLocation>
</comment>
<dbReference type="PANTHER" id="PTHR23517">
    <property type="entry name" value="RESISTANCE PROTEIN MDTM, PUTATIVE-RELATED-RELATED"/>
    <property type="match status" value="1"/>
</dbReference>
<feature type="transmembrane region" description="Helical" evidence="8">
    <location>
        <begin position="169"/>
        <end position="189"/>
    </location>
</feature>
<evidence type="ECO:0000256" key="3">
    <source>
        <dbReference type="ARBA" id="ARBA00022475"/>
    </source>
</evidence>
<evidence type="ECO:0000256" key="8">
    <source>
        <dbReference type="SAM" id="Phobius"/>
    </source>
</evidence>
<feature type="region of interest" description="Disordered" evidence="7">
    <location>
        <begin position="412"/>
        <end position="479"/>
    </location>
</feature>
<feature type="transmembrane region" description="Helical" evidence="8">
    <location>
        <begin position="20"/>
        <end position="43"/>
    </location>
</feature>
<keyword evidence="4 8" id="KW-0812">Transmembrane</keyword>
<dbReference type="InterPro" id="IPR036259">
    <property type="entry name" value="MFS_trans_sf"/>
</dbReference>
<gene>
    <name evidence="10" type="ORF">ACFQ4H_14835</name>
</gene>
<dbReference type="InterPro" id="IPR011701">
    <property type="entry name" value="MFS"/>
</dbReference>
<dbReference type="PANTHER" id="PTHR23517:SF2">
    <property type="entry name" value="MULTIDRUG RESISTANCE PROTEIN MDTH"/>
    <property type="match status" value="1"/>
</dbReference>
<feature type="transmembrane region" description="Helical" evidence="8">
    <location>
        <begin position="140"/>
        <end position="163"/>
    </location>
</feature>
<evidence type="ECO:0000256" key="2">
    <source>
        <dbReference type="ARBA" id="ARBA00022448"/>
    </source>
</evidence>
<feature type="domain" description="Major facilitator superfamily (MFS) profile" evidence="9">
    <location>
        <begin position="18"/>
        <end position="402"/>
    </location>
</feature>
<feature type="compositionally biased region" description="Low complexity" evidence="7">
    <location>
        <begin position="437"/>
        <end position="451"/>
    </location>
</feature>
<evidence type="ECO:0000256" key="7">
    <source>
        <dbReference type="SAM" id="MobiDB-lite"/>
    </source>
</evidence>
<evidence type="ECO:0000256" key="6">
    <source>
        <dbReference type="ARBA" id="ARBA00023136"/>
    </source>
</evidence>
<evidence type="ECO:0000256" key="4">
    <source>
        <dbReference type="ARBA" id="ARBA00022692"/>
    </source>
</evidence>
<dbReference type="PROSITE" id="PS50850">
    <property type="entry name" value="MFS"/>
    <property type="match status" value="1"/>
</dbReference>
<evidence type="ECO:0000313" key="11">
    <source>
        <dbReference type="Proteomes" id="UP001597260"/>
    </source>
</evidence>
<feature type="transmembrane region" description="Helical" evidence="8">
    <location>
        <begin position="260"/>
        <end position="278"/>
    </location>
</feature>
<keyword evidence="2" id="KW-0813">Transport</keyword>
<comment type="caution">
    <text evidence="10">The sequence shown here is derived from an EMBL/GenBank/DDBJ whole genome shotgun (WGS) entry which is preliminary data.</text>
</comment>
<sequence>MRTVRGWFEETVGGLPKTFWYLWTGTLINRLGSFVLILLAMYLTKERGFSESQAGLALGAWGVGGAAGTMLGGTLADRWGRRPTLLTAHLGAAVFMLALGFARELPLIIATALLLGFFAEGTRPAFGAMMIDVVPEKDRLRAFSLNYWAINLGFACAALLAGLAAKFDYLLVFSVDAASILLTALIIFVKVREPRRAAATTATTRSGTTKKSTGSVLTALKDRAFLSFVLLNFLIAMVFLQHISMLPIAMSDDGLSPSTFGSVIALNGVLIVSGQLFIPRLIKNRRRAHVLAAAAVVTGIGYGSTAFADTAWLYAGTVLIWTLGEMLSSPSNSSLVAELSPADMRGRYQGVFSLSWQGASALAPVLGGLVRQHLGNSALWLGCAGVAGFAALCYLVFGPVWERRATALRPVTAPDPVRSEPDPVRSEPDPVRSEPDPVLSAAAPVLSAADPARPEPATPARPAAENEEQKPPKGLATIQ</sequence>
<reference evidence="11" key="1">
    <citation type="journal article" date="2019" name="Int. J. Syst. Evol. Microbiol.">
        <title>The Global Catalogue of Microorganisms (GCM) 10K type strain sequencing project: providing services to taxonomists for standard genome sequencing and annotation.</title>
        <authorList>
            <consortium name="The Broad Institute Genomics Platform"/>
            <consortium name="The Broad Institute Genome Sequencing Center for Infectious Disease"/>
            <person name="Wu L."/>
            <person name="Ma J."/>
        </authorList>
    </citation>
    <scope>NUCLEOTIDE SEQUENCE [LARGE SCALE GENOMIC DNA]</scope>
    <source>
        <strain evidence="11">JCM 31037</strain>
    </source>
</reference>
<feature type="transmembrane region" description="Helical" evidence="8">
    <location>
        <begin position="290"/>
        <end position="323"/>
    </location>
</feature>
<dbReference type="InterPro" id="IPR050171">
    <property type="entry name" value="MFS_Transporters"/>
</dbReference>
<evidence type="ECO:0000313" key="10">
    <source>
        <dbReference type="EMBL" id="MFD1322370.1"/>
    </source>
</evidence>
<evidence type="ECO:0000256" key="1">
    <source>
        <dbReference type="ARBA" id="ARBA00004651"/>
    </source>
</evidence>
<dbReference type="Gene3D" id="1.20.1250.20">
    <property type="entry name" value="MFS general substrate transporter like domains"/>
    <property type="match status" value="1"/>
</dbReference>
<dbReference type="SUPFAM" id="SSF103473">
    <property type="entry name" value="MFS general substrate transporter"/>
    <property type="match status" value="1"/>
</dbReference>
<feature type="compositionally biased region" description="Basic and acidic residues" evidence="7">
    <location>
        <begin position="417"/>
        <end position="435"/>
    </location>
</feature>
<accession>A0ABW3YFZ2</accession>
<dbReference type="Pfam" id="PF07690">
    <property type="entry name" value="MFS_1"/>
    <property type="match status" value="1"/>
</dbReference>
<dbReference type="Proteomes" id="UP001597260">
    <property type="component" value="Unassembled WGS sequence"/>
</dbReference>
<feature type="transmembrane region" description="Helical" evidence="8">
    <location>
        <begin position="55"/>
        <end position="76"/>
    </location>
</feature>
<organism evidence="10 11">
    <name type="scientific">Micromonospora sonneratiae</name>
    <dbReference type="NCBI Taxonomy" id="1184706"/>
    <lineage>
        <taxon>Bacteria</taxon>
        <taxon>Bacillati</taxon>
        <taxon>Actinomycetota</taxon>
        <taxon>Actinomycetes</taxon>
        <taxon>Micromonosporales</taxon>
        <taxon>Micromonosporaceae</taxon>
        <taxon>Micromonospora</taxon>
    </lineage>
</organism>
<dbReference type="InterPro" id="IPR005829">
    <property type="entry name" value="Sugar_transporter_CS"/>
</dbReference>
<proteinExistence type="predicted"/>
<keyword evidence="5 8" id="KW-1133">Transmembrane helix</keyword>
<keyword evidence="6 8" id="KW-0472">Membrane</keyword>
<evidence type="ECO:0000256" key="5">
    <source>
        <dbReference type="ARBA" id="ARBA00022989"/>
    </source>
</evidence>
<keyword evidence="11" id="KW-1185">Reference proteome</keyword>